<evidence type="ECO:0000259" key="10">
    <source>
        <dbReference type="PROSITE" id="PS50109"/>
    </source>
</evidence>
<dbReference type="InterPro" id="IPR003594">
    <property type="entry name" value="HATPase_dom"/>
</dbReference>
<evidence type="ECO:0000256" key="6">
    <source>
        <dbReference type="ARBA" id="ARBA00022777"/>
    </source>
</evidence>
<evidence type="ECO:0000313" key="12">
    <source>
        <dbReference type="Proteomes" id="UP000823935"/>
    </source>
</evidence>
<feature type="transmembrane region" description="Helical" evidence="9">
    <location>
        <begin position="155"/>
        <end position="178"/>
    </location>
</feature>
<dbReference type="SMART" id="SM00387">
    <property type="entry name" value="HATPase_c"/>
    <property type="match status" value="1"/>
</dbReference>
<dbReference type="InterPro" id="IPR050351">
    <property type="entry name" value="BphY/WalK/GraS-like"/>
</dbReference>
<feature type="region of interest" description="Disordered" evidence="8">
    <location>
        <begin position="454"/>
        <end position="473"/>
    </location>
</feature>
<keyword evidence="6 11" id="KW-0418">Kinase</keyword>
<evidence type="ECO:0000256" key="5">
    <source>
        <dbReference type="ARBA" id="ARBA00022679"/>
    </source>
</evidence>
<dbReference type="Gene3D" id="3.30.565.10">
    <property type="entry name" value="Histidine kinase-like ATPase, C-terminal domain"/>
    <property type="match status" value="1"/>
</dbReference>
<evidence type="ECO:0000256" key="2">
    <source>
        <dbReference type="ARBA" id="ARBA00004370"/>
    </source>
</evidence>
<keyword evidence="9" id="KW-0472">Membrane</keyword>
<comment type="subcellular location">
    <subcellularLocation>
        <location evidence="2">Membrane</location>
    </subcellularLocation>
</comment>
<feature type="domain" description="Histidine kinase" evidence="10">
    <location>
        <begin position="244"/>
        <end position="463"/>
    </location>
</feature>
<keyword evidence="4" id="KW-0597">Phosphoprotein</keyword>
<dbReference type="Gene3D" id="1.10.287.130">
    <property type="match status" value="1"/>
</dbReference>
<evidence type="ECO:0000313" key="11">
    <source>
        <dbReference type="EMBL" id="HIS31347.1"/>
    </source>
</evidence>
<evidence type="ECO:0000256" key="3">
    <source>
        <dbReference type="ARBA" id="ARBA00012438"/>
    </source>
</evidence>
<protein>
    <recommendedName>
        <fullName evidence="3">histidine kinase</fullName>
        <ecNumber evidence="3">2.7.13.3</ecNumber>
    </recommendedName>
</protein>
<evidence type="ECO:0000256" key="1">
    <source>
        <dbReference type="ARBA" id="ARBA00000085"/>
    </source>
</evidence>
<evidence type="ECO:0000256" key="4">
    <source>
        <dbReference type="ARBA" id="ARBA00022553"/>
    </source>
</evidence>
<keyword evidence="5" id="KW-0808">Transferase</keyword>
<comment type="catalytic activity">
    <reaction evidence="1">
        <text>ATP + protein L-histidine = ADP + protein N-phospho-L-histidine.</text>
        <dbReference type="EC" id="2.7.13.3"/>
    </reaction>
</comment>
<dbReference type="EC" id="2.7.13.3" evidence="3"/>
<dbReference type="Proteomes" id="UP000823935">
    <property type="component" value="Unassembled WGS sequence"/>
</dbReference>
<name>A0A9D1ESA8_9FIRM</name>
<proteinExistence type="predicted"/>
<dbReference type="Pfam" id="PF02518">
    <property type="entry name" value="HATPase_c"/>
    <property type="match status" value="1"/>
</dbReference>
<dbReference type="PANTHER" id="PTHR45453">
    <property type="entry name" value="PHOSPHATE REGULON SENSOR PROTEIN PHOR"/>
    <property type="match status" value="1"/>
</dbReference>
<dbReference type="CDD" id="cd00082">
    <property type="entry name" value="HisKA"/>
    <property type="match status" value="1"/>
</dbReference>
<evidence type="ECO:0000256" key="9">
    <source>
        <dbReference type="SAM" id="Phobius"/>
    </source>
</evidence>
<dbReference type="SUPFAM" id="SSF47384">
    <property type="entry name" value="Homodimeric domain of signal transducing histidine kinase"/>
    <property type="match status" value="1"/>
</dbReference>
<sequence>MSSIAKLLWRFAGVLFLGTIILVLANVLTLLIIVSRQDGGPSPWRVAENVGSALEKTDEGYTLSEEMTALLESQNAWAICIDNETMQVVWQTANLPDTVPRLYNLAGIALLSRGYIGEYPTYPAEAPDGLVVVGFPADSYWKHSHASWDFSLIKYAPVILATFVCVNLGILLCMYIAANIKTLRSIRPIAEGIQALPTEEPVYVKDRGVLSDLANKINRTSELLQMQKRDIRKKEMARANWISGVSHDIRTPLSMIMGYAAQLEERPSLTEEERRMASIIRQQSVRMKNLINDLNLASKLEYNMQPVHPKPVSLTAVARACAAEFLNTSMDERWSVEWRTADTTGPCVIQGDKALLSRAVNNLLNNTRAHNPEGCGIWLEVREGPERFQVIVEDDGFGISDEALEKLRNTPHYMMSDSGTAEPRHGLGLLIVQQIVKAHLGSVEFDHGSEGGFRVTMSFPKGETQERPDKAHE</sequence>
<keyword evidence="7" id="KW-0902">Two-component regulatory system</keyword>
<dbReference type="GO" id="GO:0005886">
    <property type="term" value="C:plasma membrane"/>
    <property type="evidence" value="ECO:0007669"/>
    <property type="project" value="TreeGrafter"/>
</dbReference>
<reference evidence="11" key="1">
    <citation type="submission" date="2020-10" db="EMBL/GenBank/DDBJ databases">
        <authorList>
            <person name="Gilroy R."/>
        </authorList>
    </citation>
    <scope>NUCLEOTIDE SEQUENCE</scope>
    <source>
        <strain evidence="11">CHK190-19873</strain>
    </source>
</reference>
<comment type="caution">
    <text evidence="11">The sequence shown here is derived from an EMBL/GenBank/DDBJ whole genome shotgun (WGS) entry which is preliminary data.</text>
</comment>
<dbReference type="InterPro" id="IPR003661">
    <property type="entry name" value="HisK_dim/P_dom"/>
</dbReference>
<dbReference type="Pfam" id="PF00512">
    <property type="entry name" value="HisKA"/>
    <property type="match status" value="1"/>
</dbReference>
<dbReference type="SMART" id="SM00388">
    <property type="entry name" value="HisKA"/>
    <property type="match status" value="1"/>
</dbReference>
<dbReference type="GO" id="GO:0004721">
    <property type="term" value="F:phosphoprotein phosphatase activity"/>
    <property type="evidence" value="ECO:0007669"/>
    <property type="project" value="TreeGrafter"/>
</dbReference>
<dbReference type="InterPro" id="IPR036890">
    <property type="entry name" value="HATPase_C_sf"/>
</dbReference>
<dbReference type="AlphaFoldDB" id="A0A9D1ESA8"/>
<keyword evidence="9" id="KW-0812">Transmembrane</keyword>
<dbReference type="SUPFAM" id="SSF55874">
    <property type="entry name" value="ATPase domain of HSP90 chaperone/DNA topoisomerase II/histidine kinase"/>
    <property type="match status" value="1"/>
</dbReference>
<dbReference type="PROSITE" id="PS50109">
    <property type="entry name" value="HIS_KIN"/>
    <property type="match status" value="1"/>
</dbReference>
<feature type="compositionally biased region" description="Basic and acidic residues" evidence="8">
    <location>
        <begin position="463"/>
        <end position="473"/>
    </location>
</feature>
<accession>A0A9D1ESA8</accession>
<dbReference type="GO" id="GO:0016036">
    <property type="term" value="P:cellular response to phosphate starvation"/>
    <property type="evidence" value="ECO:0007669"/>
    <property type="project" value="TreeGrafter"/>
</dbReference>
<dbReference type="InterPro" id="IPR005467">
    <property type="entry name" value="His_kinase_dom"/>
</dbReference>
<dbReference type="GO" id="GO:0000155">
    <property type="term" value="F:phosphorelay sensor kinase activity"/>
    <property type="evidence" value="ECO:0007669"/>
    <property type="project" value="InterPro"/>
</dbReference>
<feature type="transmembrane region" description="Helical" evidence="9">
    <location>
        <begin position="7"/>
        <end position="34"/>
    </location>
</feature>
<organism evidence="11 12">
    <name type="scientific">Candidatus Limivivens intestinipullorum</name>
    <dbReference type="NCBI Taxonomy" id="2840858"/>
    <lineage>
        <taxon>Bacteria</taxon>
        <taxon>Bacillati</taxon>
        <taxon>Bacillota</taxon>
        <taxon>Clostridia</taxon>
        <taxon>Lachnospirales</taxon>
        <taxon>Lachnospiraceae</taxon>
        <taxon>Lachnospiraceae incertae sedis</taxon>
        <taxon>Candidatus Limivivens</taxon>
    </lineage>
</organism>
<keyword evidence="9" id="KW-1133">Transmembrane helix</keyword>
<dbReference type="InterPro" id="IPR036097">
    <property type="entry name" value="HisK_dim/P_sf"/>
</dbReference>
<reference evidence="11" key="2">
    <citation type="journal article" date="2021" name="PeerJ">
        <title>Extensive microbial diversity within the chicken gut microbiome revealed by metagenomics and culture.</title>
        <authorList>
            <person name="Gilroy R."/>
            <person name="Ravi A."/>
            <person name="Getino M."/>
            <person name="Pursley I."/>
            <person name="Horton D.L."/>
            <person name="Alikhan N.F."/>
            <person name="Baker D."/>
            <person name="Gharbi K."/>
            <person name="Hall N."/>
            <person name="Watson M."/>
            <person name="Adriaenssens E.M."/>
            <person name="Foster-Nyarko E."/>
            <person name="Jarju S."/>
            <person name="Secka A."/>
            <person name="Antonio M."/>
            <person name="Oren A."/>
            <person name="Chaudhuri R.R."/>
            <person name="La Ragione R."/>
            <person name="Hildebrand F."/>
            <person name="Pallen M.J."/>
        </authorList>
    </citation>
    <scope>NUCLEOTIDE SEQUENCE</scope>
    <source>
        <strain evidence="11">CHK190-19873</strain>
    </source>
</reference>
<dbReference type="PANTHER" id="PTHR45453:SF1">
    <property type="entry name" value="PHOSPHATE REGULON SENSOR PROTEIN PHOR"/>
    <property type="match status" value="1"/>
</dbReference>
<dbReference type="EMBL" id="DVIQ01000035">
    <property type="protein sequence ID" value="HIS31347.1"/>
    <property type="molecule type" value="Genomic_DNA"/>
</dbReference>
<evidence type="ECO:0000256" key="7">
    <source>
        <dbReference type="ARBA" id="ARBA00023012"/>
    </source>
</evidence>
<evidence type="ECO:0000256" key="8">
    <source>
        <dbReference type="SAM" id="MobiDB-lite"/>
    </source>
</evidence>
<gene>
    <name evidence="11" type="ORF">IAB44_07345</name>
</gene>